<protein>
    <submittedName>
        <fullName evidence="1">Uncharacterized protein</fullName>
    </submittedName>
</protein>
<name>A0A6G0LSN8_9STRA</name>
<sequence length="113" mass="12989">MEAKRRGYTDRQKAVRRAARALRRGDNPANWCQVLGGSPLSPEDPYASDSVYSEEGLRFLSAAGAQEKQQETLKSLESQLREDMRKREEDKTVARQLLRLRKVMQLQIQLQAK</sequence>
<evidence type="ECO:0000313" key="2">
    <source>
        <dbReference type="Proteomes" id="UP000488956"/>
    </source>
</evidence>
<accession>A0A6G0LSN8</accession>
<comment type="caution">
    <text evidence="1">The sequence shown here is derived from an EMBL/GenBank/DDBJ whole genome shotgun (WGS) entry which is preliminary data.</text>
</comment>
<organism evidence="1 2">
    <name type="scientific">Phytophthora fragariae</name>
    <dbReference type="NCBI Taxonomy" id="53985"/>
    <lineage>
        <taxon>Eukaryota</taxon>
        <taxon>Sar</taxon>
        <taxon>Stramenopiles</taxon>
        <taxon>Oomycota</taxon>
        <taxon>Peronosporomycetes</taxon>
        <taxon>Peronosporales</taxon>
        <taxon>Peronosporaceae</taxon>
        <taxon>Phytophthora</taxon>
    </lineage>
</organism>
<proteinExistence type="predicted"/>
<gene>
    <name evidence="1" type="ORF">PF010_g4085</name>
</gene>
<dbReference type="Proteomes" id="UP000488956">
    <property type="component" value="Unassembled WGS sequence"/>
</dbReference>
<dbReference type="AlphaFoldDB" id="A0A6G0LSN8"/>
<dbReference type="EMBL" id="QXFX01000136">
    <property type="protein sequence ID" value="KAE9129778.1"/>
    <property type="molecule type" value="Genomic_DNA"/>
</dbReference>
<reference evidence="1 2" key="1">
    <citation type="submission" date="2018-09" db="EMBL/GenBank/DDBJ databases">
        <title>Genomic investigation of the strawberry pathogen Phytophthora fragariae indicates pathogenicity is determined by transcriptional variation in three key races.</title>
        <authorList>
            <person name="Adams T.M."/>
            <person name="Armitage A.D."/>
            <person name="Sobczyk M.K."/>
            <person name="Bates H.J."/>
            <person name="Dunwell J.M."/>
            <person name="Nellist C.F."/>
            <person name="Harrison R.J."/>
        </authorList>
    </citation>
    <scope>NUCLEOTIDE SEQUENCE [LARGE SCALE GENOMIC DNA]</scope>
    <source>
        <strain evidence="1 2">ONT-3</strain>
    </source>
</reference>
<evidence type="ECO:0000313" key="1">
    <source>
        <dbReference type="EMBL" id="KAE9129778.1"/>
    </source>
</evidence>